<dbReference type="Gene3D" id="3.90.850.10">
    <property type="entry name" value="Fumarylacetoacetase-like, C-terminal domain"/>
    <property type="match status" value="1"/>
</dbReference>
<dbReference type="EC" id="4.2.1.-" evidence="1"/>
<dbReference type="InterPro" id="IPR036663">
    <property type="entry name" value="Fumarylacetoacetase_C_sf"/>
</dbReference>
<comment type="caution">
    <text evidence="1">The sequence shown here is derived from an EMBL/GenBank/DDBJ whole genome shotgun (WGS) entry which is preliminary data.</text>
</comment>
<evidence type="ECO:0000313" key="2">
    <source>
        <dbReference type="Proteomes" id="UP000251211"/>
    </source>
</evidence>
<dbReference type="SUPFAM" id="SSF56529">
    <property type="entry name" value="FAH"/>
    <property type="match status" value="1"/>
</dbReference>
<dbReference type="AlphaFoldDB" id="A0AB38F6E1"/>
<dbReference type="Proteomes" id="UP000251211">
    <property type="component" value="Unassembled WGS sequence"/>
</dbReference>
<evidence type="ECO:0000313" key="1">
    <source>
        <dbReference type="EMBL" id="SPZ35065.1"/>
    </source>
</evidence>
<accession>A0AB38F6E1</accession>
<proteinExistence type="predicted"/>
<sequence>MAELVGPAHHKLGLTSKAMQDGTGITEPDYGVIFDDMVLESGCTVARHCGLLQPGADRCAPGQPAGEETSAP</sequence>
<organism evidence="1 2">
    <name type="scientific">Rhodococcus wratislaviensis</name>
    <name type="common">Tsukamurella wratislaviensis</name>
    <dbReference type="NCBI Taxonomy" id="44752"/>
    <lineage>
        <taxon>Bacteria</taxon>
        <taxon>Bacillati</taxon>
        <taxon>Actinomycetota</taxon>
        <taxon>Actinomycetes</taxon>
        <taxon>Mycobacteriales</taxon>
        <taxon>Nocardiaceae</taxon>
        <taxon>Rhodococcus</taxon>
    </lineage>
</organism>
<protein>
    <submittedName>
        <fullName evidence="1">2-oxo-hepta-3-ene-1,7-dioic acid hydratase</fullName>
        <ecNumber evidence="1">4.2.1.-</ecNumber>
    </submittedName>
</protein>
<reference evidence="1 2" key="1">
    <citation type="submission" date="2018-06" db="EMBL/GenBank/DDBJ databases">
        <authorList>
            <consortium name="Pathogen Informatics"/>
            <person name="Doyle S."/>
        </authorList>
    </citation>
    <scope>NUCLEOTIDE SEQUENCE [LARGE SCALE GENOMIC DNA]</scope>
    <source>
        <strain evidence="1 2">NCTC13229</strain>
    </source>
</reference>
<dbReference type="GO" id="GO:0016829">
    <property type="term" value="F:lyase activity"/>
    <property type="evidence" value="ECO:0007669"/>
    <property type="project" value="UniProtKB-KW"/>
</dbReference>
<dbReference type="EMBL" id="UAUI01000001">
    <property type="protein sequence ID" value="SPZ35065.1"/>
    <property type="molecule type" value="Genomic_DNA"/>
</dbReference>
<keyword evidence="1" id="KW-0456">Lyase</keyword>
<name>A0AB38F6E1_RHOWR</name>
<gene>
    <name evidence="1" type="primary">hpaH</name>
    <name evidence="1" type="ORF">NCTC13229_00571</name>
</gene>